<dbReference type="SUPFAM" id="SSF55785">
    <property type="entry name" value="PYP-like sensor domain (PAS domain)"/>
    <property type="match status" value="2"/>
</dbReference>
<dbReference type="InterPro" id="IPR003607">
    <property type="entry name" value="HD/PDEase_dom"/>
</dbReference>
<feature type="domain" description="HD" evidence="4">
    <location>
        <begin position="616"/>
        <end position="738"/>
    </location>
</feature>
<dbReference type="CDD" id="cd00077">
    <property type="entry name" value="HDc"/>
    <property type="match status" value="1"/>
</dbReference>
<dbReference type="PROSITE" id="PS50113">
    <property type="entry name" value="PAC"/>
    <property type="match status" value="1"/>
</dbReference>
<dbReference type="EMBL" id="QPJY01000001">
    <property type="protein sequence ID" value="RCX32707.1"/>
    <property type="molecule type" value="Genomic_DNA"/>
</dbReference>
<name>A0A369CJT1_9GAMM</name>
<dbReference type="InterPro" id="IPR013656">
    <property type="entry name" value="PAS_4"/>
</dbReference>
<dbReference type="SMART" id="SM00065">
    <property type="entry name" value="GAF"/>
    <property type="match status" value="2"/>
</dbReference>
<feature type="region of interest" description="Disordered" evidence="1">
    <location>
        <begin position="787"/>
        <end position="813"/>
    </location>
</feature>
<dbReference type="SMART" id="SM00471">
    <property type="entry name" value="HDc"/>
    <property type="match status" value="1"/>
</dbReference>
<feature type="domain" description="PAS" evidence="2">
    <location>
        <begin position="344"/>
        <end position="415"/>
    </location>
</feature>
<dbReference type="InterPro" id="IPR000014">
    <property type="entry name" value="PAS"/>
</dbReference>
<evidence type="ECO:0000256" key="1">
    <source>
        <dbReference type="SAM" id="MobiDB-lite"/>
    </source>
</evidence>
<dbReference type="CDD" id="cd00130">
    <property type="entry name" value="PAS"/>
    <property type="match status" value="2"/>
</dbReference>
<dbReference type="NCBIfam" id="TIGR00277">
    <property type="entry name" value="HDIG"/>
    <property type="match status" value="1"/>
</dbReference>
<reference evidence="6 7" key="1">
    <citation type="submission" date="2018-07" db="EMBL/GenBank/DDBJ databases">
        <title>Genomic Encyclopedia of Type Strains, Phase IV (KMG-IV): sequencing the most valuable type-strain genomes for metagenomic binning, comparative biology and taxonomic classification.</title>
        <authorList>
            <person name="Goeker M."/>
        </authorList>
    </citation>
    <scope>NUCLEOTIDE SEQUENCE [LARGE SCALE GENOMIC DNA]</scope>
    <source>
        <strain evidence="6 7">DSM 26407</strain>
    </source>
</reference>
<evidence type="ECO:0000259" key="3">
    <source>
        <dbReference type="PROSITE" id="PS50113"/>
    </source>
</evidence>
<dbReference type="PROSITE" id="PS51831">
    <property type="entry name" value="HD"/>
    <property type="match status" value="1"/>
</dbReference>
<dbReference type="InterPro" id="IPR006674">
    <property type="entry name" value="HD_domain"/>
</dbReference>
<dbReference type="AlphaFoldDB" id="A0A369CJT1"/>
<feature type="domain" description="HD-GYP" evidence="5">
    <location>
        <begin position="594"/>
        <end position="789"/>
    </location>
</feature>
<evidence type="ECO:0000259" key="4">
    <source>
        <dbReference type="PROSITE" id="PS51831"/>
    </source>
</evidence>
<dbReference type="GO" id="GO:0016740">
    <property type="term" value="F:transferase activity"/>
    <property type="evidence" value="ECO:0007669"/>
    <property type="project" value="UniProtKB-KW"/>
</dbReference>
<dbReference type="InterPro" id="IPR006675">
    <property type="entry name" value="HDIG_dom"/>
</dbReference>
<dbReference type="PROSITE" id="PS51832">
    <property type="entry name" value="HD_GYP"/>
    <property type="match status" value="1"/>
</dbReference>
<dbReference type="PANTHER" id="PTHR43155">
    <property type="entry name" value="CYCLIC DI-GMP PHOSPHODIESTERASE PA4108-RELATED"/>
    <property type="match status" value="1"/>
</dbReference>
<dbReference type="GO" id="GO:0008081">
    <property type="term" value="F:phosphoric diester hydrolase activity"/>
    <property type="evidence" value="ECO:0007669"/>
    <property type="project" value="UniProtKB-ARBA"/>
</dbReference>
<evidence type="ECO:0000259" key="5">
    <source>
        <dbReference type="PROSITE" id="PS51832"/>
    </source>
</evidence>
<feature type="domain" description="PAC" evidence="3">
    <location>
        <begin position="418"/>
        <end position="470"/>
    </location>
</feature>
<dbReference type="PROSITE" id="PS50112">
    <property type="entry name" value="PAS"/>
    <property type="match status" value="2"/>
</dbReference>
<sequence>MGIEALSNGPRGNLLEDLEQTLAVCSRPMEGMVATLEAVERLPAALGAVCLVDADGALVVRLSFGMEGASDKVLAPHLPGELAAARALRSGRLVHVPDYSSRTDCRRSDLEAHLGVMAAAYAPLAGGGGILLAVPPAGEGFDGPALTLLQGMAAHLGAALGRFGSRPAAEAPGVDEPPAGLAAALESIADTPGIDALCDRVLENSLYFTDSEFGFVGYLDPETGFLTAPTMTRDIFAQCGVEGKTLVFEKPGGLGGHVLASGVPLIANDPFSHPASVGTPPGHLPIRRFLGVPCRYGGRVVGMIALANKERDYTIADQEIVGMLGVVFATAVTRNFSQAALEASRNKYRALYDQAPCGYHTLLPDGRIQEANATLSGLLGRSHGAFVGGMNLNDLVVPEDRAVLEEQVRRVQAAGSAPPRQLRLLAADGTARTVMHSLRGHFDDRGYLLHIHGMALDVTNEARVEQELHKTRDYLEALFRHASAPILVWDAGRRLTRVNKGFRDLTGYTDDECLGQPLERFFPASLRAAQLERIRRAMAGEDLRGEGLTLVSRAGAEHSVLWNSANIGEPGGAERATIAQGLDITEHEQGARRLYTALEETIRLVAATVEKRDPYTAGHQQRVAQLAVAMARQMGLPEKQVDGIRLGGLVHDIGKVALPAELLSRPGRLTELEFELIREHSELGYEILRDADLPWPVARMVREHHERLDGSGYPLGLVGEAILPEARILAVADVVEAMSSDRPYRPGQGIDVALAHLEEMRGRWFDARAVDVCLALFRDRGFRFDTGDETGAGPDGKGARPDRPAGGLPLDLA</sequence>
<organism evidence="6 7">
    <name type="scientific">Thioalbus denitrificans</name>
    <dbReference type="NCBI Taxonomy" id="547122"/>
    <lineage>
        <taxon>Bacteria</taxon>
        <taxon>Pseudomonadati</taxon>
        <taxon>Pseudomonadota</taxon>
        <taxon>Gammaproteobacteria</taxon>
        <taxon>Chromatiales</taxon>
        <taxon>Ectothiorhodospiraceae</taxon>
        <taxon>Thioalbus</taxon>
    </lineage>
</organism>
<dbReference type="SMART" id="SM00091">
    <property type="entry name" value="PAS"/>
    <property type="match status" value="2"/>
</dbReference>
<keyword evidence="6" id="KW-0808">Transferase</keyword>
<dbReference type="InterPro" id="IPR029016">
    <property type="entry name" value="GAF-like_dom_sf"/>
</dbReference>
<evidence type="ECO:0000259" key="2">
    <source>
        <dbReference type="PROSITE" id="PS50112"/>
    </source>
</evidence>
<dbReference type="Pfam" id="PF13185">
    <property type="entry name" value="GAF_2"/>
    <property type="match status" value="2"/>
</dbReference>
<dbReference type="PANTHER" id="PTHR43155:SF2">
    <property type="entry name" value="CYCLIC DI-GMP PHOSPHODIESTERASE PA4108"/>
    <property type="match status" value="1"/>
</dbReference>
<dbReference type="Gene3D" id="1.10.3210.10">
    <property type="entry name" value="Hypothetical protein af1432"/>
    <property type="match status" value="1"/>
</dbReference>
<comment type="caution">
    <text evidence="6">The sequence shown here is derived from an EMBL/GenBank/DDBJ whole genome shotgun (WGS) entry which is preliminary data.</text>
</comment>
<evidence type="ECO:0000313" key="6">
    <source>
        <dbReference type="EMBL" id="RCX32707.1"/>
    </source>
</evidence>
<dbReference type="InterPro" id="IPR037522">
    <property type="entry name" value="HD_GYP_dom"/>
</dbReference>
<dbReference type="SUPFAM" id="SSF109604">
    <property type="entry name" value="HD-domain/PDEase-like"/>
    <property type="match status" value="1"/>
</dbReference>
<dbReference type="Proteomes" id="UP000252707">
    <property type="component" value="Unassembled WGS sequence"/>
</dbReference>
<dbReference type="InterPro" id="IPR000700">
    <property type="entry name" value="PAS-assoc_C"/>
</dbReference>
<dbReference type="Pfam" id="PF13487">
    <property type="entry name" value="HD_5"/>
    <property type="match status" value="1"/>
</dbReference>
<evidence type="ECO:0000313" key="7">
    <source>
        <dbReference type="Proteomes" id="UP000252707"/>
    </source>
</evidence>
<dbReference type="Gene3D" id="3.30.450.40">
    <property type="match status" value="2"/>
</dbReference>
<protein>
    <submittedName>
        <fullName evidence="6">PAS domain S-box-containing protein/putative nucleotidyltransferase with HDIG domain</fullName>
    </submittedName>
</protein>
<accession>A0A369CJT1</accession>
<dbReference type="SUPFAM" id="SSF55781">
    <property type="entry name" value="GAF domain-like"/>
    <property type="match status" value="2"/>
</dbReference>
<gene>
    <name evidence="6" type="ORF">DFQ59_1014</name>
</gene>
<dbReference type="Pfam" id="PF08448">
    <property type="entry name" value="PAS_4"/>
    <property type="match status" value="2"/>
</dbReference>
<proteinExistence type="predicted"/>
<dbReference type="InterPro" id="IPR035965">
    <property type="entry name" value="PAS-like_dom_sf"/>
</dbReference>
<dbReference type="NCBIfam" id="TIGR00229">
    <property type="entry name" value="sensory_box"/>
    <property type="match status" value="2"/>
</dbReference>
<keyword evidence="7" id="KW-1185">Reference proteome</keyword>
<feature type="domain" description="PAS" evidence="2">
    <location>
        <begin position="471"/>
        <end position="541"/>
    </location>
</feature>
<dbReference type="InterPro" id="IPR003018">
    <property type="entry name" value="GAF"/>
</dbReference>
<dbReference type="Gene3D" id="3.30.450.20">
    <property type="entry name" value="PAS domain"/>
    <property type="match status" value="2"/>
</dbReference>